<dbReference type="GO" id="GO:0005886">
    <property type="term" value="C:plasma membrane"/>
    <property type="evidence" value="ECO:0007669"/>
    <property type="project" value="UniProtKB-SubCell"/>
</dbReference>
<reference evidence="8" key="1">
    <citation type="submission" date="2015-07" db="EMBL/GenBank/DDBJ databases">
        <title>Fjat-14235 jcm11544.</title>
        <authorList>
            <person name="Liu B."/>
            <person name="Wang J."/>
            <person name="Zhu Y."/>
            <person name="Liu G."/>
            <person name="Chen Q."/>
            <person name="Chen Z."/>
            <person name="Lan J."/>
            <person name="Che J."/>
            <person name="Ge C."/>
            <person name="Shi H."/>
            <person name="Pan Z."/>
            <person name="Liu X."/>
        </authorList>
    </citation>
    <scope>NUCLEOTIDE SEQUENCE [LARGE SCALE GENOMIC DNA]</scope>
    <source>
        <strain evidence="8">JCM 11544</strain>
    </source>
</reference>
<feature type="transmembrane region" description="Helical" evidence="6">
    <location>
        <begin position="70"/>
        <end position="89"/>
    </location>
</feature>
<keyword evidence="5 6" id="KW-0472">Membrane</keyword>
<dbReference type="PATRIC" id="fig|189381.12.peg.4403"/>
<gene>
    <name evidence="7" type="ORF">AF331_17010</name>
</gene>
<feature type="transmembrane region" description="Helical" evidence="6">
    <location>
        <begin position="180"/>
        <end position="201"/>
    </location>
</feature>
<evidence type="ECO:0000313" key="8">
    <source>
        <dbReference type="Proteomes" id="UP000037405"/>
    </source>
</evidence>
<organism evidence="7 8">
    <name type="scientific">Rossellomorea marisflavi</name>
    <dbReference type="NCBI Taxonomy" id="189381"/>
    <lineage>
        <taxon>Bacteria</taxon>
        <taxon>Bacillati</taxon>
        <taxon>Bacillota</taxon>
        <taxon>Bacilli</taxon>
        <taxon>Bacillales</taxon>
        <taxon>Bacillaceae</taxon>
        <taxon>Rossellomorea</taxon>
    </lineage>
</organism>
<evidence type="ECO:0000313" key="7">
    <source>
        <dbReference type="EMBL" id="KON83854.1"/>
    </source>
</evidence>
<evidence type="ECO:0000256" key="3">
    <source>
        <dbReference type="ARBA" id="ARBA00022692"/>
    </source>
</evidence>
<sequence>MSIFFSYIFLGLSLSAPMGPINAAQLDKGIRYGFWHSWLVGVGGMGADAIFMLAIYFGLAPFIDTPIIQLILWMSGAFILIFTGIESIAKSHELIQPQQEAEEESKKRSLWTGFIMALSNPLSIIFWLGIYGSILAQTTSSYGTGHVLLYSLGIFIGITIWDITMAFIATGAKKYVRPGALRLISILSGVVMFGFGIYFAIRAADVLFS</sequence>
<proteinExistence type="predicted"/>
<dbReference type="STRING" id="189381.GCA_900166615_02261"/>
<dbReference type="OrthoDB" id="7874789at2"/>
<dbReference type="EMBL" id="LGUE01000005">
    <property type="protein sequence ID" value="KON83854.1"/>
    <property type="molecule type" value="Genomic_DNA"/>
</dbReference>
<comment type="caution">
    <text evidence="7">The sequence shown here is derived from an EMBL/GenBank/DDBJ whole genome shotgun (WGS) entry which is preliminary data.</text>
</comment>
<keyword evidence="2" id="KW-1003">Cell membrane</keyword>
<evidence type="ECO:0000256" key="5">
    <source>
        <dbReference type="ARBA" id="ARBA00023136"/>
    </source>
</evidence>
<feature type="transmembrane region" description="Helical" evidence="6">
    <location>
        <begin position="109"/>
        <end position="135"/>
    </location>
</feature>
<keyword evidence="3 6" id="KW-0812">Transmembrane</keyword>
<dbReference type="Proteomes" id="UP000037405">
    <property type="component" value="Unassembled WGS sequence"/>
</dbReference>
<dbReference type="PANTHER" id="PTHR30086:SF6">
    <property type="entry name" value="AMINO ACID EFFLUX PROTEIN YCGF-RELATED"/>
    <property type="match status" value="1"/>
</dbReference>
<evidence type="ECO:0000256" key="6">
    <source>
        <dbReference type="SAM" id="Phobius"/>
    </source>
</evidence>
<feature type="transmembrane region" description="Helical" evidence="6">
    <location>
        <begin position="147"/>
        <end position="168"/>
    </location>
</feature>
<accession>A0A0M0G217</accession>
<evidence type="ECO:0000256" key="1">
    <source>
        <dbReference type="ARBA" id="ARBA00004651"/>
    </source>
</evidence>
<keyword evidence="8" id="KW-1185">Reference proteome</keyword>
<feature type="transmembrane region" description="Helical" evidence="6">
    <location>
        <begin position="33"/>
        <end position="58"/>
    </location>
</feature>
<evidence type="ECO:0000256" key="4">
    <source>
        <dbReference type="ARBA" id="ARBA00022989"/>
    </source>
</evidence>
<evidence type="ECO:0000256" key="2">
    <source>
        <dbReference type="ARBA" id="ARBA00022475"/>
    </source>
</evidence>
<dbReference type="PANTHER" id="PTHR30086">
    <property type="entry name" value="ARGININE EXPORTER PROTEIN ARGO"/>
    <property type="match status" value="1"/>
</dbReference>
<dbReference type="InterPro" id="IPR001123">
    <property type="entry name" value="LeuE-type"/>
</dbReference>
<dbReference type="AlphaFoldDB" id="A0A0M0G217"/>
<dbReference type="Pfam" id="PF01810">
    <property type="entry name" value="LysE"/>
    <property type="match status" value="1"/>
</dbReference>
<dbReference type="RefSeq" id="WP_053429254.1">
    <property type="nucleotide sequence ID" value="NZ_LGUE01000005.1"/>
</dbReference>
<comment type="subcellular location">
    <subcellularLocation>
        <location evidence="1">Cell membrane</location>
        <topology evidence="1">Multi-pass membrane protein</topology>
    </subcellularLocation>
</comment>
<keyword evidence="4 6" id="KW-1133">Transmembrane helix</keyword>
<dbReference type="GO" id="GO:0015171">
    <property type="term" value="F:amino acid transmembrane transporter activity"/>
    <property type="evidence" value="ECO:0007669"/>
    <property type="project" value="TreeGrafter"/>
</dbReference>
<name>A0A0M0G217_9BACI</name>
<protein>
    <submittedName>
        <fullName evidence="7">Amino acid transporter</fullName>
    </submittedName>
</protein>